<organism evidence="1 2">
    <name type="scientific">Mangrovactinospora gilvigrisea</name>
    <dbReference type="NCBI Taxonomy" id="1428644"/>
    <lineage>
        <taxon>Bacteria</taxon>
        <taxon>Bacillati</taxon>
        <taxon>Actinomycetota</taxon>
        <taxon>Actinomycetes</taxon>
        <taxon>Kitasatosporales</taxon>
        <taxon>Streptomycetaceae</taxon>
        <taxon>Mangrovactinospora</taxon>
    </lineage>
</organism>
<evidence type="ECO:0000313" key="2">
    <source>
        <dbReference type="Proteomes" id="UP000243342"/>
    </source>
</evidence>
<dbReference type="Proteomes" id="UP000243342">
    <property type="component" value="Unassembled WGS sequence"/>
</dbReference>
<gene>
    <name evidence="1" type="ORF">BIV57_17745</name>
</gene>
<proteinExistence type="predicted"/>
<comment type="caution">
    <text evidence="1">The sequence shown here is derived from an EMBL/GenBank/DDBJ whole genome shotgun (WGS) entry which is preliminary data.</text>
</comment>
<evidence type="ECO:0000313" key="1">
    <source>
        <dbReference type="EMBL" id="OIV36157.1"/>
    </source>
</evidence>
<sequence>MGNINARGYSATARANGTVGWFHDGAAYAIKAVGMDFFAMMDGKEVGGPLPDTRDGVTIARLAIERLGLPADV</sequence>
<keyword evidence="2" id="KW-1185">Reference proteome</keyword>
<dbReference type="EMBL" id="MLCF01000111">
    <property type="protein sequence ID" value="OIV36157.1"/>
    <property type="molecule type" value="Genomic_DNA"/>
</dbReference>
<reference evidence="1 2" key="1">
    <citation type="submission" date="2016-10" db="EMBL/GenBank/DDBJ databases">
        <title>Genome sequence of Streptomyces gilvigriseus MUSC 26.</title>
        <authorList>
            <person name="Lee L.-H."/>
            <person name="Ser H.-L."/>
        </authorList>
    </citation>
    <scope>NUCLEOTIDE SEQUENCE [LARGE SCALE GENOMIC DNA]</scope>
    <source>
        <strain evidence="1 2">MUSC 26</strain>
    </source>
</reference>
<protein>
    <submittedName>
        <fullName evidence="1">Uncharacterized protein</fullName>
    </submittedName>
</protein>
<name>A0A1J7BC40_9ACTN</name>
<accession>A0A1J7BC40</accession>
<dbReference type="AlphaFoldDB" id="A0A1J7BC40"/>